<protein>
    <submittedName>
        <fullName evidence="2">Uncharacterized protein</fullName>
    </submittedName>
</protein>
<dbReference type="EMBL" id="JASVDS010000008">
    <property type="protein sequence ID" value="MDL5034297.1"/>
    <property type="molecule type" value="Genomic_DNA"/>
</dbReference>
<evidence type="ECO:0000256" key="1">
    <source>
        <dbReference type="SAM" id="Phobius"/>
    </source>
</evidence>
<keyword evidence="3" id="KW-1185">Reference proteome</keyword>
<dbReference type="RefSeq" id="WP_285984373.1">
    <property type="nucleotide sequence ID" value="NZ_JASVDS010000008.1"/>
</dbReference>
<comment type="caution">
    <text evidence="2">The sequence shown here is derived from an EMBL/GenBank/DDBJ whole genome shotgun (WGS) entry which is preliminary data.</text>
</comment>
<dbReference type="Proteomes" id="UP001238603">
    <property type="component" value="Unassembled WGS sequence"/>
</dbReference>
<keyword evidence="1" id="KW-0812">Transmembrane</keyword>
<proteinExistence type="predicted"/>
<sequence>MNFKTFAGRARETISKAKCILAVKREALGAFILMMSARAHAGGLLDLITNFTALFNAAKVAVVALFGVVGLVAIGYGGKKMWDKGGERGDDVKMTQIIYPILGGTICLAITYFGVLTLITAGGSAADMGRTQ</sequence>
<evidence type="ECO:0000313" key="2">
    <source>
        <dbReference type="EMBL" id="MDL5034297.1"/>
    </source>
</evidence>
<keyword evidence="1" id="KW-1133">Transmembrane helix</keyword>
<gene>
    <name evidence="2" type="ORF">QRD43_20515</name>
</gene>
<feature type="transmembrane region" description="Helical" evidence="1">
    <location>
        <begin position="97"/>
        <end position="119"/>
    </location>
</feature>
<organism evidence="2 3">
    <name type="scientific">Roseateles subflavus</name>
    <dbReference type="NCBI Taxonomy" id="3053353"/>
    <lineage>
        <taxon>Bacteria</taxon>
        <taxon>Pseudomonadati</taxon>
        <taxon>Pseudomonadota</taxon>
        <taxon>Betaproteobacteria</taxon>
        <taxon>Burkholderiales</taxon>
        <taxon>Sphaerotilaceae</taxon>
        <taxon>Roseateles</taxon>
    </lineage>
</organism>
<reference evidence="2 3" key="1">
    <citation type="submission" date="2023-06" db="EMBL/GenBank/DDBJ databases">
        <title>Pelomonas sp. APW6 16S ribosomal RNA gene genome sequencing and assembly.</title>
        <authorList>
            <person name="Woo H."/>
        </authorList>
    </citation>
    <scope>NUCLEOTIDE SEQUENCE [LARGE SCALE GENOMIC DNA]</scope>
    <source>
        <strain evidence="2 3">APW6</strain>
    </source>
</reference>
<accession>A0ABT7LN46</accession>
<feature type="transmembrane region" description="Helical" evidence="1">
    <location>
        <begin position="57"/>
        <end position="76"/>
    </location>
</feature>
<evidence type="ECO:0000313" key="3">
    <source>
        <dbReference type="Proteomes" id="UP001238603"/>
    </source>
</evidence>
<name>A0ABT7LN46_9BURK</name>
<keyword evidence="1" id="KW-0472">Membrane</keyword>